<keyword evidence="16" id="KW-1185">Reference proteome</keyword>
<dbReference type="EC" id="2.4.1.256" evidence="4 14"/>
<comment type="similarity">
    <text evidence="3 14">Belongs to the ALG10 glucosyltransferase family.</text>
</comment>
<evidence type="ECO:0000256" key="7">
    <source>
        <dbReference type="ARBA" id="ARBA00022679"/>
    </source>
</evidence>
<evidence type="ECO:0000256" key="3">
    <source>
        <dbReference type="ARBA" id="ARBA00010600"/>
    </source>
</evidence>
<keyword evidence="10 14" id="KW-1133">Transmembrane helix</keyword>
<dbReference type="VEuPathDB" id="FungiDB:Malapachy_3120"/>
<keyword evidence="11 14" id="KW-0472">Membrane</keyword>
<proteinExistence type="inferred from homology"/>
<evidence type="ECO:0000256" key="4">
    <source>
        <dbReference type="ARBA" id="ARBA00011967"/>
    </source>
</evidence>
<evidence type="ECO:0000313" key="16">
    <source>
        <dbReference type="Proteomes" id="UP000037751"/>
    </source>
</evidence>
<gene>
    <name evidence="15" type="ORF">Malapachy_3120</name>
</gene>
<feature type="transmembrane region" description="Helical" evidence="14">
    <location>
        <begin position="335"/>
        <end position="355"/>
    </location>
</feature>
<feature type="transmembrane region" description="Helical" evidence="14">
    <location>
        <begin position="131"/>
        <end position="155"/>
    </location>
</feature>
<evidence type="ECO:0000256" key="10">
    <source>
        <dbReference type="ARBA" id="ARBA00022989"/>
    </source>
</evidence>
<dbReference type="PIRSF" id="PIRSF028810">
    <property type="entry name" value="Alpha1_2_glucosyltferase_Alg10"/>
    <property type="match status" value="1"/>
</dbReference>
<keyword evidence="8 14" id="KW-0812">Transmembrane</keyword>
<evidence type="ECO:0000256" key="2">
    <source>
        <dbReference type="ARBA" id="ARBA00004922"/>
    </source>
</evidence>
<comment type="pathway">
    <text evidence="2">Protein modification; protein glycosylation.</text>
</comment>
<evidence type="ECO:0000256" key="6">
    <source>
        <dbReference type="ARBA" id="ARBA00022676"/>
    </source>
</evidence>
<dbReference type="InterPro" id="IPR016900">
    <property type="entry name" value="Alg10"/>
</dbReference>
<dbReference type="STRING" id="77020.A0A0N0RST8"/>
<evidence type="ECO:0000313" key="15">
    <source>
        <dbReference type="EMBL" id="KOS16579.1"/>
    </source>
</evidence>
<protein>
    <recommendedName>
        <fullName evidence="5 14">Dol-P-Glc:Glc(2)Man(9)GlcNAc(2)-PP-Dol alpha-1,2-glucosyltransferase</fullName>
        <ecNumber evidence="4 14">2.4.1.256</ecNumber>
    </recommendedName>
</protein>
<dbReference type="RefSeq" id="XP_017994211.1">
    <property type="nucleotide sequence ID" value="XM_018137598.1"/>
</dbReference>
<comment type="function">
    <text evidence="12">Dol-P-Glc:Glc(2)Man(9)GlcNAc(2)-PP-Dol alpha-1,2-glucosyltransferase that operates in the biosynthetic pathway of dolichol-linked oligosaccharides, the glycan precursors employed in protein asparagine (N)-glycosylation. The assembly of dolichol-linked oligosaccharides begins on the cytosolic side of the endoplasmic reticulum membrane and finishes in its lumen. The sequential addition of sugars to dolichol pyrophosphate produces dolichol-linked oligosaccharides containing fourteen sugars, including two GlcNAcs, nine mannoses and three glucoses. Once assembled, the oligosaccharide is transferred from the lipid to nascent proteins by oligosaccharyltransferases. In the lumen of the endoplasmic reticulum, adds the third and last glucose residue from dolichyl phosphate glucose (Dol-P-Glc) onto the lipid-linked oligosaccharide intermediate Glc(2)Man(9)GlcNAc(2)-PP-Dol to produce Glc(3)Man(9)GlcNAc(2)-PP-Dol.</text>
</comment>
<sequence>MAVSRLGLRLLACTLWVSVVAYTASWIQRHVPEPYMDEIFHVPQFTHYCQGKWTWDPKITTPAGLYLVTLAAHTVLSSLGMPLACTDLAWIRWTNAGALLFLPILCFFLLRATHRHMDTLTPLVCASLPPLYFFGFLYYTDVWSVVTILAALAAMEHRQHVLASLLGFVSLWFRQTNIVWVAFVMGAALVKDMQRLARVPSHITPPLLRLAQSWATYPALGRTAVIYLPTFVCFGAFMVWNHGTIVLGDQSHHQASLHLSHVNYFFAFALFFGAPVLVSHAYTRVSSRLVMLSIALGALSTLAVRYGTVVHPFLLADNRHYTFYVWRRIINRTSWSRYALVSIYTSSALLWYKALSVKQCTLWILGWCMATCLTLIPSPLMEPRYYLVPYMILRLYVPAPPKIWLYAEALWLVCINLGTIWVFGQHTFAWPQEAGLQRFMW</sequence>
<dbReference type="GeneID" id="28729474"/>
<feature type="transmembrane region" description="Helical" evidence="14">
    <location>
        <begin position="262"/>
        <end position="282"/>
    </location>
</feature>
<dbReference type="PANTHER" id="PTHR12989">
    <property type="entry name" value="ALPHA-1,2-GLUCOSYLTRANSFERASE ALG10"/>
    <property type="match status" value="1"/>
</dbReference>
<dbReference type="Pfam" id="PF04922">
    <property type="entry name" value="DIE2_ALG10"/>
    <property type="match status" value="1"/>
</dbReference>
<feature type="transmembrane region" description="Helical" evidence="14">
    <location>
        <begin position="224"/>
        <end position="242"/>
    </location>
</feature>
<comment type="catalytic activity">
    <reaction evidence="13">
        <text>an alpha-D-Glc-(1-&gt;3)-alpha-D-Glc-(1-&gt;3)-alpha-D-Man-(1-&gt;2)-alpha-D-Man-(1-&gt;2)-alpha-D-Man-(1-&gt;3)-[alpha-D-Man-(1-&gt;2)-alpha-D-Man-(1-&gt;3)-[alpha-D-Man-(1-&gt;2)-alpha-D-Man-(1-&gt;6)]-alpha-D-Man-(1-&gt;6)]-beta-D-Man-(1-&gt;4)-beta-D-GlcNAc-(1-&gt;4)-alpha-D-GlcNAc-diphospho-di-trans,poly-cis-dolichol + a di-trans,poly-cis-dolichyl beta-D-glucosyl phosphate = a alpha-D-Glc-(1-&gt;2)-alpha-D-Glc-(1-&gt;3)-alpha-D-Glc-(1-&gt;3)-alpha-D-Man-(1-&gt;2)-alpha-D-Man-(1-&gt;2)-alpha-D-Man-(1-&gt;3)-[alpha-D-Man-(1-&gt;2)-alpha-D-Man-(1-&gt;3)-[alpha-D-Man-(1-&gt;2)-alpha-D-Man-(1-&gt;6)]-alpha-D-Man-(1-&gt;6)]-beta-D-Man-(1-&gt;4)-beta-D-GlcNAc-(1-&gt;4)-alpha-D-GlcNAc-diphospho-di-trans,poly-cis-dolichol + a di-trans,poly-cis-dolichyl phosphate + H(+)</text>
        <dbReference type="Rhea" id="RHEA:29543"/>
        <dbReference type="Rhea" id="RHEA-COMP:19498"/>
        <dbReference type="Rhea" id="RHEA-COMP:19502"/>
        <dbReference type="Rhea" id="RHEA-COMP:19512"/>
        <dbReference type="Rhea" id="RHEA-COMP:19522"/>
        <dbReference type="ChEBI" id="CHEBI:15378"/>
        <dbReference type="ChEBI" id="CHEBI:57525"/>
        <dbReference type="ChEBI" id="CHEBI:57683"/>
        <dbReference type="ChEBI" id="CHEBI:132522"/>
        <dbReference type="ChEBI" id="CHEBI:132523"/>
        <dbReference type="EC" id="2.4.1.256"/>
    </reaction>
    <physiologicalReaction direction="left-to-right" evidence="13">
        <dbReference type="Rhea" id="RHEA:29544"/>
    </physiologicalReaction>
</comment>
<dbReference type="GO" id="GO:0106073">
    <property type="term" value="F:dolichyl pyrophosphate Glc2Man9GlcNAc2 alpha-1,2-glucosyltransferase activity"/>
    <property type="evidence" value="ECO:0007669"/>
    <property type="project" value="UniProtKB-UniRule"/>
</dbReference>
<evidence type="ECO:0000256" key="14">
    <source>
        <dbReference type="PIRNR" id="PIRNR028810"/>
    </source>
</evidence>
<dbReference type="OrthoDB" id="4769at2759"/>
<feature type="transmembrane region" description="Helical" evidence="14">
    <location>
        <begin position="362"/>
        <end position="381"/>
    </location>
</feature>
<dbReference type="EMBL" id="LGAV01000001">
    <property type="protein sequence ID" value="KOS16579.1"/>
    <property type="molecule type" value="Genomic_DNA"/>
</dbReference>
<evidence type="ECO:0000256" key="5">
    <source>
        <dbReference type="ARBA" id="ARBA00018512"/>
    </source>
</evidence>
<name>A0A0N0RST8_9BASI</name>
<dbReference type="PANTHER" id="PTHR12989:SF10">
    <property type="entry name" value="DOL-P-GLC:GLC(2)MAN(9)GLCNAC(2)-PP-DOL ALPHA-1,2-GLUCOSYLTRANSFERASE-RELATED"/>
    <property type="match status" value="1"/>
</dbReference>
<reference evidence="15 16" key="1">
    <citation type="submission" date="2015-07" db="EMBL/GenBank/DDBJ databases">
        <title>Draft Genome Sequence of Malassezia furfur CBS1878 and Malassezia pachydermatis CBS1879.</title>
        <authorList>
            <person name="Triana S."/>
            <person name="Ohm R."/>
            <person name="Gonzalez A."/>
            <person name="DeCock H."/>
            <person name="Restrepo S."/>
            <person name="Celis A."/>
        </authorList>
    </citation>
    <scope>NUCLEOTIDE SEQUENCE [LARGE SCALE GENOMIC DNA]</scope>
    <source>
        <strain evidence="15 16">CBS 1879</strain>
    </source>
</reference>
<comment type="subcellular location">
    <subcellularLocation>
        <location evidence="1">Endoplasmic reticulum membrane</location>
        <topology evidence="1">Multi-pass membrane protein</topology>
    </subcellularLocation>
</comment>
<organism evidence="15 16">
    <name type="scientific">Malassezia pachydermatis</name>
    <dbReference type="NCBI Taxonomy" id="77020"/>
    <lineage>
        <taxon>Eukaryota</taxon>
        <taxon>Fungi</taxon>
        <taxon>Dikarya</taxon>
        <taxon>Basidiomycota</taxon>
        <taxon>Ustilaginomycotina</taxon>
        <taxon>Malasseziomycetes</taxon>
        <taxon>Malasseziales</taxon>
        <taxon>Malasseziaceae</taxon>
        <taxon>Malassezia</taxon>
    </lineage>
</organism>
<comment type="caution">
    <text evidence="14">Lacks conserved residue(s) required for the propagation of feature annotation.</text>
</comment>
<dbReference type="GO" id="GO:0005789">
    <property type="term" value="C:endoplasmic reticulum membrane"/>
    <property type="evidence" value="ECO:0007669"/>
    <property type="project" value="UniProtKB-SubCell"/>
</dbReference>
<dbReference type="Proteomes" id="UP000037751">
    <property type="component" value="Unassembled WGS sequence"/>
</dbReference>
<dbReference type="GO" id="GO:0006488">
    <property type="term" value="P:dolichol-linked oligosaccharide biosynthetic process"/>
    <property type="evidence" value="ECO:0007669"/>
    <property type="project" value="UniProtKB-UniRule"/>
</dbReference>
<evidence type="ECO:0000256" key="9">
    <source>
        <dbReference type="ARBA" id="ARBA00022824"/>
    </source>
</evidence>
<evidence type="ECO:0000256" key="8">
    <source>
        <dbReference type="ARBA" id="ARBA00022692"/>
    </source>
</evidence>
<feature type="transmembrane region" description="Helical" evidence="14">
    <location>
        <begin position="161"/>
        <end position="190"/>
    </location>
</feature>
<feature type="transmembrane region" description="Helical" evidence="14">
    <location>
        <begin position="403"/>
        <end position="423"/>
    </location>
</feature>
<comment type="caution">
    <text evidence="15">The sequence shown here is derived from an EMBL/GenBank/DDBJ whole genome shotgun (WGS) entry which is preliminary data.</text>
</comment>
<keyword evidence="6 14" id="KW-0328">Glycosyltransferase</keyword>
<feature type="transmembrane region" description="Helical" evidence="14">
    <location>
        <begin position="6"/>
        <end position="27"/>
    </location>
</feature>
<keyword evidence="7 15" id="KW-0808">Transferase</keyword>
<evidence type="ECO:0000256" key="1">
    <source>
        <dbReference type="ARBA" id="ARBA00004477"/>
    </source>
</evidence>
<feature type="transmembrane region" description="Helical" evidence="14">
    <location>
        <begin position="289"/>
        <end position="315"/>
    </location>
</feature>
<evidence type="ECO:0000256" key="12">
    <source>
        <dbReference type="ARBA" id="ARBA00044727"/>
    </source>
</evidence>
<evidence type="ECO:0000256" key="13">
    <source>
        <dbReference type="ARBA" id="ARBA00048064"/>
    </source>
</evidence>
<evidence type="ECO:0000256" key="11">
    <source>
        <dbReference type="ARBA" id="ARBA00023136"/>
    </source>
</evidence>
<dbReference type="AlphaFoldDB" id="A0A0N0RST8"/>
<keyword evidence="9" id="KW-0256">Endoplasmic reticulum</keyword>
<feature type="transmembrane region" description="Helical" evidence="14">
    <location>
        <begin position="90"/>
        <end position="110"/>
    </location>
</feature>
<accession>A0A0N0RST8</accession>